<keyword evidence="9" id="KW-0472">Membrane</keyword>
<evidence type="ECO:0000256" key="3">
    <source>
        <dbReference type="ARBA" id="ARBA00006958"/>
    </source>
</evidence>
<dbReference type="GO" id="GO:0016787">
    <property type="term" value="F:hydrolase activity"/>
    <property type="evidence" value="ECO:0007669"/>
    <property type="project" value="UniProtKB-KW"/>
</dbReference>
<comment type="similarity">
    <text evidence="3">Belongs to the HARBI1 family.</text>
</comment>
<evidence type="ECO:0000259" key="10">
    <source>
        <dbReference type="Pfam" id="PF13359"/>
    </source>
</evidence>
<organism evidence="11 12">
    <name type="scientific">Eumeta variegata</name>
    <name type="common">Bagworm moth</name>
    <name type="synonym">Eumeta japonica</name>
    <dbReference type="NCBI Taxonomy" id="151549"/>
    <lineage>
        <taxon>Eukaryota</taxon>
        <taxon>Metazoa</taxon>
        <taxon>Ecdysozoa</taxon>
        <taxon>Arthropoda</taxon>
        <taxon>Hexapoda</taxon>
        <taxon>Insecta</taxon>
        <taxon>Pterygota</taxon>
        <taxon>Neoptera</taxon>
        <taxon>Endopterygota</taxon>
        <taxon>Lepidoptera</taxon>
        <taxon>Glossata</taxon>
        <taxon>Ditrysia</taxon>
        <taxon>Tineoidea</taxon>
        <taxon>Psychidae</taxon>
        <taxon>Oiketicinae</taxon>
        <taxon>Eumeta</taxon>
    </lineage>
</organism>
<keyword evidence="5" id="KW-0479">Metal-binding</keyword>
<dbReference type="Proteomes" id="UP000299102">
    <property type="component" value="Unassembled WGS sequence"/>
</dbReference>
<evidence type="ECO:0000256" key="7">
    <source>
        <dbReference type="ARBA" id="ARBA00023242"/>
    </source>
</evidence>
<dbReference type="InterPro" id="IPR045249">
    <property type="entry name" value="HARBI1-like"/>
</dbReference>
<feature type="transmembrane region" description="Helical" evidence="9">
    <location>
        <begin position="276"/>
        <end position="293"/>
    </location>
</feature>
<keyword evidence="9" id="KW-1133">Transmembrane helix</keyword>
<dbReference type="GO" id="GO:0005634">
    <property type="term" value="C:nucleus"/>
    <property type="evidence" value="ECO:0007669"/>
    <property type="project" value="UniProtKB-SubCell"/>
</dbReference>
<evidence type="ECO:0000256" key="4">
    <source>
        <dbReference type="ARBA" id="ARBA00022722"/>
    </source>
</evidence>
<dbReference type="InterPro" id="IPR027806">
    <property type="entry name" value="HARBI1_dom"/>
</dbReference>
<dbReference type="EMBL" id="BGZK01000389">
    <property type="protein sequence ID" value="GBP40865.1"/>
    <property type="molecule type" value="Genomic_DNA"/>
</dbReference>
<evidence type="ECO:0000313" key="12">
    <source>
        <dbReference type="Proteomes" id="UP000299102"/>
    </source>
</evidence>
<evidence type="ECO:0000256" key="8">
    <source>
        <dbReference type="SAM" id="MobiDB-lite"/>
    </source>
</evidence>
<keyword evidence="7" id="KW-0539">Nucleus</keyword>
<feature type="region of interest" description="Disordered" evidence="8">
    <location>
        <begin position="1"/>
        <end position="20"/>
    </location>
</feature>
<evidence type="ECO:0000256" key="9">
    <source>
        <dbReference type="SAM" id="Phobius"/>
    </source>
</evidence>
<evidence type="ECO:0000256" key="2">
    <source>
        <dbReference type="ARBA" id="ARBA00004123"/>
    </source>
</evidence>
<evidence type="ECO:0000313" key="11">
    <source>
        <dbReference type="EMBL" id="GBP40865.1"/>
    </source>
</evidence>
<comment type="caution">
    <text evidence="11">The sequence shown here is derived from an EMBL/GenBank/DDBJ whole genome shotgun (WGS) entry which is preliminary data.</text>
</comment>
<reference evidence="11 12" key="1">
    <citation type="journal article" date="2019" name="Commun. Biol.">
        <title>The bagworm genome reveals a unique fibroin gene that provides high tensile strength.</title>
        <authorList>
            <person name="Kono N."/>
            <person name="Nakamura H."/>
            <person name="Ohtoshi R."/>
            <person name="Tomita M."/>
            <person name="Numata K."/>
            <person name="Arakawa K."/>
        </authorList>
    </citation>
    <scope>NUCLEOTIDE SEQUENCE [LARGE SCALE GENOMIC DNA]</scope>
</reference>
<comment type="subcellular location">
    <subcellularLocation>
        <location evidence="2">Nucleus</location>
    </subcellularLocation>
</comment>
<evidence type="ECO:0000256" key="5">
    <source>
        <dbReference type="ARBA" id="ARBA00022723"/>
    </source>
</evidence>
<protein>
    <submittedName>
        <fullName evidence="11">Nuclease HARBI1</fullName>
    </submittedName>
</protein>
<gene>
    <name evidence="11" type="primary">harbi1</name>
    <name evidence="11" type="ORF">EVAR_88926_1</name>
</gene>
<dbReference type="GO" id="GO:0046872">
    <property type="term" value="F:metal ion binding"/>
    <property type="evidence" value="ECO:0007669"/>
    <property type="project" value="UniProtKB-KW"/>
</dbReference>
<dbReference type="STRING" id="151549.A0A4C1VST5"/>
<evidence type="ECO:0000256" key="6">
    <source>
        <dbReference type="ARBA" id="ARBA00022801"/>
    </source>
</evidence>
<dbReference type="InterPro" id="IPR012337">
    <property type="entry name" value="RNaseH-like_sf"/>
</dbReference>
<keyword evidence="9" id="KW-0812">Transmembrane</keyword>
<dbReference type="Pfam" id="PF13359">
    <property type="entry name" value="DDE_Tnp_4"/>
    <property type="match status" value="1"/>
</dbReference>
<dbReference type="SUPFAM" id="SSF53098">
    <property type="entry name" value="Ribonuclease H-like"/>
    <property type="match status" value="1"/>
</dbReference>
<keyword evidence="6" id="KW-0378">Hydrolase</keyword>
<comment type="cofactor">
    <cofactor evidence="1">
        <name>a divalent metal cation</name>
        <dbReference type="ChEBI" id="CHEBI:60240"/>
    </cofactor>
</comment>
<dbReference type="GO" id="GO:0004518">
    <property type="term" value="F:nuclease activity"/>
    <property type="evidence" value="ECO:0007669"/>
    <property type="project" value="UniProtKB-KW"/>
</dbReference>
<dbReference type="OrthoDB" id="2430314at2759"/>
<keyword evidence="4" id="KW-0540">Nuclease</keyword>
<proteinExistence type="inferred from homology"/>
<accession>A0A4C1VST5</accession>
<dbReference type="PANTHER" id="PTHR22930:SF85">
    <property type="entry name" value="GH03217P-RELATED"/>
    <property type="match status" value="1"/>
</dbReference>
<dbReference type="AlphaFoldDB" id="A0A4C1VST5"/>
<evidence type="ECO:0000256" key="1">
    <source>
        <dbReference type="ARBA" id="ARBA00001968"/>
    </source>
</evidence>
<sequence>MLESMLSTNEDQEISTTTNESDNLLLEIQSHFQEYKKERRLPLNEDPLVWWKLNSHKYRNLLPLVRQYLSVPPSNVASEQLFSGAGLIYEEHRNRLLGCIDCTHIKIKNPGGSQADVFRNRKRWFSLNVQVVGGPNLQFFDIVARWPGSSHDNFIYNSSSVKQRMLSGEIEGLLLGDNGYALSSTLMTPFMSPSGSAQERYNNAHIKTRNTIERAFRIWKRRFPCLQLGLNIKKETAVAVICACAALHNIALQCDDLQFEPDMVPEMYKILTSKDWFILAVSIVDVVWYLALWKRRGYSENFRAAEAGRSRNLQARTSYVP</sequence>
<name>A0A4C1VST5_EUMVA</name>
<dbReference type="GO" id="GO:0046983">
    <property type="term" value="F:protein dimerization activity"/>
    <property type="evidence" value="ECO:0007669"/>
    <property type="project" value="InterPro"/>
</dbReference>
<feature type="domain" description="DDE Tnp4" evidence="10">
    <location>
        <begin position="100"/>
        <end position="249"/>
    </location>
</feature>
<dbReference type="PANTHER" id="PTHR22930">
    <property type="match status" value="1"/>
</dbReference>
<keyword evidence="12" id="KW-1185">Reference proteome</keyword>